<accession>A0A9P5P7I0</accession>
<organism evidence="1 2">
    <name type="scientific">Rhodocollybia butyracea</name>
    <dbReference type="NCBI Taxonomy" id="206335"/>
    <lineage>
        <taxon>Eukaryota</taxon>
        <taxon>Fungi</taxon>
        <taxon>Dikarya</taxon>
        <taxon>Basidiomycota</taxon>
        <taxon>Agaricomycotina</taxon>
        <taxon>Agaricomycetes</taxon>
        <taxon>Agaricomycetidae</taxon>
        <taxon>Agaricales</taxon>
        <taxon>Marasmiineae</taxon>
        <taxon>Omphalotaceae</taxon>
        <taxon>Rhodocollybia</taxon>
    </lineage>
</organism>
<evidence type="ECO:0000313" key="2">
    <source>
        <dbReference type="Proteomes" id="UP000772434"/>
    </source>
</evidence>
<name>A0A9P5P7I0_9AGAR</name>
<dbReference type="EMBL" id="JADNRY010000249">
    <property type="protein sequence ID" value="KAF9060314.1"/>
    <property type="molecule type" value="Genomic_DNA"/>
</dbReference>
<reference evidence="1" key="1">
    <citation type="submission" date="2020-11" db="EMBL/GenBank/DDBJ databases">
        <authorList>
            <consortium name="DOE Joint Genome Institute"/>
            <person name="Ahrendt S."/>
            <person name="Riley R."/>
            <person name="Andreopoulos W."/>
            <person name="Labutti K."/>
            <person name="Pangilinan J."/>
            <person name="Ruiz-Duenas F.J."/>
            <person name="Barrasa J.M."/>
            <person name="Sanchez-Garcia M."/>
            <person name="Camarero S."/>
            <person name="Miyauchi S."/>
            <person name="Serrano A."/>
            <person name="Linde D."/>
            <person name="Babiker R."/>
            <person name="Drula E."/>
            <person name="Ayuso-Fernandez I."/>
            <person name="Pacheco R."/>
            <person name="Padilla G."/>
            <person name="Ferreira P."/>
            <person name="Barriuso J."/>
            <person name="Kellner H."/>
            <person name="Castanera R."/>
            <person name="Alfaro M."/>
            <person name="Ramirez L."/>
            <person name="Pisabarro A.G."/>
            <person name="Kuo A."/>
            <person name="Tritt A."/>
            <person name="Lipzen A."/>
            <person name="He G."/>
            <person name="Yan M."/>
            <person name="Ng V."/>
            <person name="Cullen D."/>
            <person name="Martin F."/>
            <person name="Rosso M.-N."/>
            <person name="Henrissat B."/>
            <person name="Hibbett D."/>
            <person name="Martinez A.T."/>
            <person name="Grigoriev I.V."/>
        </authorList>
    </citation>
    <scope>NUCLEOTIDE SEQUENCE</scope>
    <source>
        <strain evidence="1">AH 40177</strain>
    </source>
</reference>
<gene>
    <name evidence="1" type="ORF">BDP27DRAFT_1370635</name>
</gene>
<sequence length="116" mass="12597">MYAFKPLTFSSTYVSMSVVLGPVNTHAALTTHGVHGRIYVPTQPAIDIADLFMKNTMAERATLELTALFRSANGLCGSLAAKISMELYQLGKIKYRTPGQCQDSAPFRLFKPPAAA</sequence>
<comment type="caution">
    <text evidence="1">The sequence shown here is derived from an EMBL/GenBank/DDBJ whole genome shotgun (WGS) entry which is preliminary data.</text>
</comment>
<dbReference type="Proteomes" id="UP000772434">
    <property type="component" value="Unassembled WGS sequence"/>
</dbReference>
<proteinExistence type="predicted"/>
<dbReference type="AlphaFoldDB" id="A0A9P5P7I0"/>
<protein>
    <submittedName>
        <fullName evidence="1">Uncharacterized protein</fullName>
    </submittedName>
</protein>
<evidence type="ECO:0000313" key="1">
    <source>
        <dbReference type="EMBL" id="KAF9060314.1"/>
    </source>
</evidence>
<keyword evidence="2" id="KW-1185">Reference proteome</keyword>